<evidence type="ECO:0000313" key="7">
    <source>
        <dbReference type="Proteomes" id="UP000535543"/>
    </source>
</evidence>
<feature type="DNA-binding region" description="H-T-H motif" evidence="4">
    <location>
        <begin position="29"/>
        <end position="48"/>
    </location>
</feature>
<dbReference type="AlphaFoldDB" id="A0A848KJL9"/>
<gene>
    <name evidence="6" type="ORF">FGL95_15420</name>
</gene>
<evidence type="ECO:0000313" key="6">
    <source>
        <dbReference type="EMBL" id="NMN96430.1"/>
    </source>
</evidence>
<evidence type="ECO:0000256" key="1">
    <source>
        <dbReference type="ARBA" id="ARBA00023015"/>
    </source>
</evidence>
<dbReference type="PANTHER" id="PTHR47506:SF6">
    <property type="entry name" value="HTH-TYPE TRANSCRIPTIONAL REPRESSOR NEMR"/>
    <property type="match status" value="1"/>
</dbReference>
<dbReference type="Gene3D" id="1.10.357.10">
    <property type="entry name" value="Tetracycline Repressor, domain 2"/>
    <property type="match status" value="1"/>
</dbReference>
<keyword evidence="2 4" id="KW-0238">DNA-binding</keyword>
<dbReference type="EMBL" id="VCQU01000005">
    <property type="protein sequence ID" value="NMN96430.1"/>
    <property type="molecule type" value="Genomic_DNA"/>
</dbReference>
<dbReference type="SUPFAM" id="SSF46689">
    <property type="entry name" value="Homeodomain-like"/>
    <property type="match status" value="1"/>
</dbReference>
<dbReference type="PANTHER" id="PTHR47506">
    <property type="entry name" value="TRANSCRIPTIONAL REGULATORY PROTEIN"/>
    <property type="match status" value="1"/>
</dbReference>
<dbReference type="Proteomes" id="UP000535543">
    <property type="component" value="Unassembled WGS sequence"/>
</dbReference>
<reference evidence="6 7" key="2">
    <citation type="submission" date="2020-06" db="EMBL/GenBank/DDBJ databases">
        <title>Antribacter stalactiti gen. nov., sp. nov., a new member of the family Nacardiaceae isolated from a cave.</title>
        <authorList>
            <person name="Kim I.S."/>
        </authorList>
    </citation>
    <scope>NUCLEOTIDE SEQUENCE [LARGE SCALE GENOMIC DNA]</scope>
    <source>
        <strain evidence="6 7">YC2-7</strain>
    </source>
</reference>
<dbReference type="RefSeq" id="WP_169588370.1">
    <property type="nucleotide sequence ID" value="NZ_VCQU01000005.1"/>
</dbReference>
<dbReference type="PROSITE" id="PS50977">
    <property type="entry name" value="HTH_TETR_2"/>
    <property type="match status" value="1"/>
</dbReference>
<evidence type="ECO:0000259" key="5">
    <source>
        <dbReference type="PROSITE" id="PS50977"/>
    </source>
</evidence>
<keyword evidence="1" id="KW-0805">Transcription regulation</keyword>
<dbReference type="Pfam" id="PF00440">
    <property type="entry name" value="TetR_N"/>
    <property type="match status" value="1"/>
</dbReference>
<accession>A0A848KJL9</accession>
<feature type="domain" description="HTH tetR-type" evidence="5">
    <location>
        <begin position="6"/>
        <end position="66"/>
    </location>
</feature>
<evidence type="ECO:0000256" key="2">
    <source>
        <dbReference type="ARBA" id="ARBA00023125"/>
    </source>
</evidence>
<name>A0A848KJL9_9NOCA</name>
<organism evidence="6 7">
    <name type="scientific">Antrihabitans stalactiti</name>
    <dbReference type="NCBI Taxonomy" id="2584121"/>
    <lineage>
        <taxon>Bacteria</taxon>
        <taxon>Bacillati</taxon>
        <taxon>Actinomycetota</taxon>
        <taxon>Actinomycetes</taxon>
        <taxon>Mycobacteriales</taxon>
        <taxon>Nocardiaceae</taxon>
        <taxon>Antrihabitans</taxon>
    </lineage>
</organism>
<keyword evidence="3" id="KW-0804">Transcription</keyword>
<protein>
    <submittedName>
        <fullName evidence="6">TetR/AcrR family transcriptional regulator</fullName>
    </submittedName>
</protein>
<comment type="caution">
    <text evidence="6">The sequence shown here is derived from an EMBL/GenBank/DDBJ whole genome shotgun (WGS) entry which is preliminary data.</text>
</comment>
<dbReference type="GO" id="GO:0003677">
    <property type="term" value="F:DNA binding"/>
    <property type="evidence" value="ECO:0007669"/>
    <property type="project" value="UniProtKB-UniRule"/>
</dbReference>
<keyword evidence="7" id="KW-1185">Reference proteome</keyword>
<proteinExistence type="predicted"/>
<sequence>MARPAEPGRNNLLNAGMSVVDEHGLRGLSVNAVVSEADMSKGGFYQHFPDRRSYVVALHRRYHDELAALVVAAVGDREPGLDRLRTGLFAFLDATLKTRGTKAFIVQARTEADLLDEVQQRNAMFSELISADLEVLGWPDVRAVAHLVIAMGADISLQELYAGGPRPDLRQALLDLVTR</sequence>
<evidence type="ECO:0000256" key="3">
    <source>
        <dbReference type="ARBA" id="ARBA00023163"/>
    </source>
</evidence>
<reference evidence="6 7" key="1">
    <citation type="submission" date="2019-05" db="EMBL/GenBank/DDBJ databases">
        <authorList>
            <person name="Lee S.D."/>
        </authorList>
    </citation>
    <scope>NUCLEOTIDE SEQUENCE [LARGE SCALE GENOMIC DNA]</scope>
    <source>
        <strain evidence="6 7">YC2-7</strain>
    </source>
</reference>
<evidence type="ECO:0000256" key="4">
    <source>
        <dbReference type="PROSITE-ProRule" id="PRU00335"/>
    </source>
</evidence>
<dbReference type="InterPro" id="IPR009057">
    <property type="entry name" value="Homeodomain-like_sf"/>
</dbReference>
<dbReference type="InterPro" id="IPR001647">
    <property type="entry name" value="HTH_TetR"/>
</dbReference>